<feature type="transmembrane region" description="Helical" evidence="8">
    <location>
        <begin position="411"/>
        <end position="438"/>
    </location>
</feature>
<keyword evidence="6 8" id="KW-1133">Transmembrane helix</keyword>
<dbReference type="GeneID" id="24270426"/>
<keyword evidence="5 8" id="KW-0256">Endoplasmic reticulum</keyword>
<dbReference type="EMBL" id="KQ001738">
    <property type="protein sequence ID" value="KJP85243.1"/>
    <property type="molecule type" value="Genomic_DNA"/>
</dbReference>
<dbReference type="InterPro" id="IPR005599">
    <property type="entry name" value="GPI_mannosylTrfase"/>
</dbReference>
<dbReference type="PANTHER" id="PTHR22760:SF4">
    <property type="entry name" value="GPI MANNOSYLTRANSFERASE 3"/>
    <property type="match status" value="1"/>
</dbReference>
<evidence type="ECO:0000256" key="5">
    <source>
        <dbReference type="ARBA" id="ARBA00022824"/>
    </source>
</evidence>
<organism evidence="9 10">
    <name type="scientific">Plasmodium fragile</name>
    <dbReference type="NCBI Taxonomy" id="5857"/>
    <lineage>
        <taxon>Eukaryota</taxon>
        <taxon>Sar</taxon>
        <taxon>Alveolata</taxon>
        <taxon>Apicomplexa</taxon>
        <taxon>Aconoidasida</taxon>
        <taxon>Haemosporida</taxon>
        <taxon>Plasmodiidae</taxon>
        <taxon>Plasmodium</taxon>
        <taxon>Plasmodium (Plasmodium)</taxon>
    </lineage>
</organism>
<name>A0A0D9QE18_PLAFR</name>
<dbReference type="OMA" id="CYDTPLY"/>
<dbReference type="GO" id="GO:0006506">
    <property type="term" value="P:GPI anchor biosynthetic process"/>
    <property type="evidence" value="ECO:0007669"/>
    <property type="project" value="TreeGrafter"/>
</dbReference>
<keyword evidence="2 8" id="KW-0328">Glycosyltransferase</keyword>
<dbReference type="Pfam" id="PF03901">
    <property type="entry name" value="Glyco_transf_22"/>
    <property type="match status" value="2"/>
</dbReference>
<comment type="similarity">
    <text evidence="8">Belongs to the glycosyltransferase 22 family.</text>
</comment>
<dbReference type="Proteomes" id="UP000054561">
    <property type="component" value="Unassembled WGS sequence"/>
</dbReference>
<evidence type="ECO:0000256" key="1">
    <source>
        <dbReference type="ARBA" id="ARBA00004477"/>
    </source>
</evidence>
<evidence type="ECO:0000256" key="8">
    <source>
        <dbReference type="RuleBase" id="RU363075"/>
    </source>
</evidence>
<dbReference type="VEuPathDB" id="PlasmoDB:AK88_05112"/>
<dbReference type="EC" id="2.4.1.-" evidence="8"/>
<feature type="transmembrane region" description="Helical" evidence="8">
    <location>
        <begin position="517"/>
        <end position="536"/>
    </location>
</feature>
<dbReference type="PANTHER" id="PTHR22760">
    <property type="entry name" value="GLYCOSYLTRANSFERASE"/>
    <property type="match status" value="1"/>
</dbReference>
<proteinExistence type="inferred from homology"/>
<dbReference type="GO" id="GO:0000026">
    <property type="term" value="F:alpha-1,2-mannosyltransferase activity"/>
    <property type="evidence" value="ECO:0007669"/>
    <property type="project" value="TreeGrafter"/>
</dbReference>
<sequence>MIYGDFLKYGQGVVEKCTKSKGCLLYLILFRLLNCLVVQTSFFPDEYAQSIEISHYWVFGYGHKPWEWESCISLRSVVHPLTYAILFYVLKITQLDTPLAVLYAPRIFQGLCAALGDYGMIKLVTLWYAQLYSGVGGGVSGEGNGRGNISPVCAVLICHFLCWFHFYTICRTSSQSFECILNIWGVYFISRNYLSGVPAKGGITIPCSSESAKDKQSNQATGGTTVVRRGVLRSDERLAQEYHPPSSIIGSDDAWMFTPAGAAENGRTPHHAGGDEAHNQDDASTTGYYSSHQCVPHNGTTAVDKIKNAHIRNLLLSLLCSSFCVLIRPNAAPFWLCVYFLYLVKSAKEHKEEALRMEQVLTVGILYTLIFFLLGMVADSYYYKKITITVVNFFLYNFVSGQNSYFGEHPIHFYLSCVIPSIYLLFTPFTYYAFFHLIRNIRKERRRSLVDAVINRIDLIVYVATLLEVLSLSLSVHKEHKLLIGYTPFITICTGLGLQKCWMYVQDGTRKKKKKNVFFFFLNIGFLLHMVCIFFFSRVHNSSPEKVATYFRNIKTVNDKEVTILMTDCYDTPLYSHIHRQFKIGFLDCSPHITKQNGQVLHNWRKKIYDDKFGNIFYDLFDEEKRTPDSVEPYIIPDKHVHWFGHKNFNTRKHFEWIYEKINFSCLHYRFSVPLNGELPLYLVTTSERLPQLARFLSEFKYRLDVGPIFSHYAMVQGGRKIGVVNHLIFKRGSA</sequence>
<feature type="transmembrane region" description="Helical" evidence="8">
    <location>
        <begin position="459"/>
        <end position="477"/>
    </location>
</feature>
<evidence type="ECO:0000256" key="4">
    <source>
        <dbReference type="ARBA" id="ARBA00022692"/>
    </source>
</evidence>
<dbReference type="GO" id="GO:0005789">
    <property type="term" value="C:endoplasmic reticulum membrane"/>
    <property type="evidence" value="ECO:0007669"/>
    <property type="project" value="UniProtKB-SubCell"/>
</dbReference>
<protein>
    <recommendedName>
        <fullName evidence="8">Mannosyltransferase</fullName>
        <ecNumber evidence="8">2.4.1.-</ecNumber>
    </recommendedName>
</protein>
<keyword evidence="10" id="KW-1185">Reference proteome</keyword>
<dbReference type="AlphaFoldDB" id="A0A0D9QE18"/>
<evidence type="ECO:0000313" key="9">
    <source>
        <dbReference type="EMBL" id="KJP85243.1"/>
    </source>
</evidence>
<accession>A0A0D9QE18</accession>
<reference evidence="9 10" key="1">
    <citation type="submission" date="2014-03" db="EMBL/GenBank/DDBJ databases">
        <title>The Genome Sequence of Plasmodium fragile nilgiri.</title>
        <authorList>
            <consortium name="The Broad Institute Genomics Platform"/>
            <consortium name="The Broad Institute Genome Sequencing Center for Infectious Disease"/>
            <person name="Neafsey D."/>
            <person name="Duraisingh M."/>
            <person name="Young S.K."/>
            <person name="Zeng Q."/>
            <person name="Gargeya S."/>
            <person name="Abouelleil A."/>
            <person name="Alvarado L."/>
            <person name="Chapman S.B."/>
            <person name="Gainer-Dewar J."/>
            <person name="Goldberg J."/>
            <person name="Griggs A."/>
            <person name="Gujja S."/>
            <person name="Hansen M."/>
            <person name="Howarth C."/>
            <person name="Imamovic A."/>
            <person name="Larimer J."/>
            <person name="Pearson M."/>
            <person name="Poon T.W."/>
            <person name="Priest M."/>
            <person name="Roberts A."/>
            <person name="Saif S."/>
            <person name="Shea T."/>
            <person name="Sykes S."/>
            <person name="Wortman J."/>
            <person name="Nusbaum C."/>
            <person name="Birren B."/>
        </authorList>
    </citation>
    <scope>NUCLEOTIDE SEQUENCE [LARGE SCALE GENOMIC DNA]</scope>
    <source>
        <strain evidence="10">nilgiri</strain>
    </source>
</reference>
<feature type="transmembrane region" description="Helical" evidence="8">
    <location>
        <begin position="354"/>
        <end position="374"/>
    </location>
</feature>
<gene>
    <name evidence="9" type="ORF">AK88_05112</name>
</gene>
<comment type="subcellular location">
    <subcellularLocation>
        <location evidence="1 8">Endoplasmic reticulum membrane</location>
        <topology evidence="1 8">Multi-pass membrane protein</topology>
    </subcellularLocation>
</comment>
<evidence type="ECO:0000256" key="7">
    <source>
        <dbReference type="ARBA" id="ARBA00023136"/>
    </source>
</evidence>
<feature type="transmembrane region" description="Helical" evidence="8">
    <location>
        <begin position="483"/>
        <end position="505"/>
    </location>
</feature>
<keyword evidence="4 8" id="KW-0812">Transmembrane</keyword>
<evidence type="ECO:0000313" key="10">
    <source>
        <dbReference type="Proteomes" id="UP000054561"/>
    </source>
</evidence>
<evidence type="ECO:0000256" key="3">
    <source>
        <dbReference type="ARBA" id="ARBA00022679"/>
    </source>
</evidence>
<dbReference type="OrthoDB" id="416834at2759"/>
<feature type="transmembrane region" description="Helical" evidence="8">
    <location>
        <begin position="314"/>
        <end position="342"/>
    </location>
</feature>
<evidence type="ECO:0000256" key="6">
    <source>
        <dbReference type="ARBA" id="ARBA00022989"/>
    </source>
</evidence>
<keyword evidence="7 8" id="KW-0472">Membrane</keyword>
<dbReference type="RefSeq" id="XP_012338137.1">
    <property type="nucleotide sequence ID" value="XM_012482714.1"/>
</dbReference>
<evidence type="ECO:0000256" key="2">
    <source>
        <dbReference type="ARBA" id="ARBA00022676"/>
    </source>
</evidence>
<keyword evidence="3" id="KW-0808">Transferase</keyword>